<protein>
    <submittedName>
        <fullName evidence="3">CAZy families GH115 protein</fullName>
    </submittedName>
</protein>
<sequence>RIPCGGVSNLAVDEAGPHVLKFWMVDPGVVLQRIEVDTGGLKTSYLGPPESPRGQRAPASTAPTTSSGSAVTIEAEDGTLGCGVSRRHERGTGLHFPQHGWQRLAPGSSARVATYPGH</sequence>
<feature type="region of interest" description="Disordered" evidence="1">
    <location>
        <begin position="88"/>
        <end position="118"/>
    </location>
</feature>
<accession>A0A060C956</accession>
<feature type="compositionally biased region" description="Low complexity" evidence="1">
    <location>
        <begin position="57"/>
        <end position="70"/>
    </location>
</feature>
<dbReference type="Gene3D" id="2.60.120.1620">
    <property type="match status" value="1"/>
</dbReference>
<proteinExistence type="predicted"/>
<feature type="domain" description="Gylcosyl hydrolase 115 C-terminal" evidence="2">
    <location>
        <begin position="9"/>
        <end position="50"/>
    </location>
</feature>
<name>A0A060C956_9BACL</name>
<feature type="non-terminal residue" evidence="3">
    <location>
        <position position="118"/>
    </location>
</feature>
<evidence type="ECO:0000313" key="3">
    <source>
        <dbReference type="EMBL" id="AIA93193.1"/>
    </source>
</evidence>
<dbReference type="EMBL" id="KF125858">
    <property type="protein sequence ID" value="AIA93193.1"/>
    <property type="molecule type" value="Genomic_DNA"/>
</dbReference>
<dbReference type="Pfam" id="PF17829">
    <property type="entry name" value="GH115_C"/>
    <property type="match status" value="1"/>
</dbReference>
<dbReference type="AlphaFoldDB" id="A0A060C956"/>
<dbReference type="InterPro" id="IPR041437">
    <property type="entry name" value="GH115_C"/>
</dbReference>
<evidence type="ECO:0000259" key="2">
    <source>
        <dbReference type="Pfam" id="PF17829"/>
    </source>
</evidence>
<evidence type="ECO:0000256" key="1">
    <source>
        <dbReference type="SAM" id="MobiDB-lite"/>
    </source>
</evidence>
<feature type="region of interest" description="Disordered" evidence="1">
    <location>
        <begin position="40"/>
        <end position="70"/>
    </location>
</feature>
<reference evidence="3" key="1">
    <citation type="journal article" date="2013" name="Environ. Microbiol.">
        <title>Seasonally variable intestinal metagenomes of the red palm weevil (Rhynchophorus ferrugineus).</title>
        <authorList>
            <person name="Jia S."/>
            <person name="Zhang X."/>
            <person name="Zhang G."/>
            <person name="Yin A."/>
            <person name="Zhang S."/>
            <person name="Li F."/>
            <person name="Wang L."/>
            <person name="Zhao D."/>
            <person name="Yun Q."/>
            <person name="Tala"/>
            <person name="Wang J."/>
            <person name="Sun G."/>
            <person name="Baabdullah M."/>
            <person name="Yu X."/>
            <person name="Hu S."/>
            <person name="Al-Mssallem I.S."/>
            <person name="Yu J."/>
        </authorList>
    </citation>
    <scope>NUCLEOTIDE SEQUENCE</scope>
</reference>
<feature type="non-terminal residue" evidence="3">
    <location>
        <position position="1"/>
    </location>
</feature>
<organism evidence="3">
    <name type="scientific">uncultured Paenibacillus sp</name>
    <dbReference type="NCBI Taxonomy" id="227322"/>
    <lineage>
        <taxon>Bacteria</taxon>
        <taxon>Bacillati</taxon>
        <taxon>Bacillota</taxon>
        <taxon>Bacilli</taxon>
        <taxon>Bacillales</taxon>
        <taxon>Paenibacillaceae</taxon>
        <taxon>Paenibacillus</taxon>
        <taxon>environmental samples</taxon>
    </lineage>
</organism>